<dbReference type="InterPro" id="IPR053904">
    <property type="entry name" value="CATSPERB_Ig-like"/>
</dbReference>
<dbReference type="InterPro" id="IPR000008">
    <property type="entry name" value="C2_dom"/>
</dbReference>
<dbReference type="Proteomes" id="UP001178461">
    <property type="component" value="Chromosome 1"/>
</dbReference>
<keyword evidence="2" id="KW-1133">Transmembrane helix</keyword>
<dbReference type="PROSITE" id="PS50004">
    <property type="entry name" value="C2"/>
    <property type="match status" value="2"/>
</dbReference>
<dbReference type="GO" id="GO:0036128">
    <property type="term" value="C:CatSper complex"/>
    <property type="evidence" value="ECO:0007669"/>
    <property type="project" value="InterPro"/>
</dbReference>
<dbReference type="Pfam" id="PF21548">
    <property type="entry name" value="CATSPERB_2nd"/>
    <property type="match status" value="1"/>
</dbReference>
<dbReference type="Pfam" id="PF22830">
    <property type="entry name" value="CATSPERB_head"/>
    <property type="match status" value="1"/>
</dbReference>
<organism evidence="4 5">
    <name type="scientific">Podarcis lilfordi</name>
    <name type="common">Lilford's wall lizard</name>
    <dbReference type="NCBI Taxonomy" id="74358"/>
    <lineage>
        <taxon>Eukaryota</taxon>
        <taxon>Metazoa</taxon>
        <taxon>Chordata</taxon>
        <taxon>Craniata</taxon>
        <taxon>Vertebrata</taxon>
        <taxon>Euteleostomi</taxon>
        <taxon>Lepidosauria</taxon>
        <taxon>Squamata</taxon>
        <taxon>Bifurcata</taxon>
        <taxon>Unidentata</taxon>
        <taxon>Episquamata</taxon>
        <taxon>Laterata</taxon>
        <taxon>Lacertibaenia</taxon>
        <taxon>Lacertidae</taxon>
        <taxon>Podarcis</taxon>
    </lineage>
</organism>
<name>A0AA35NWS9_9SAUR</name>
<feature type="compositionally biased region" description="Low complexity" evidence="1">
    <location>
        <begin position="210"/>
        <end position="219"/>
    </location>
</feature>
<feature type="domain" description="C2" evidence="3">
    <location>
        <begin position="363"/>
        <end position="503"/>
    </location>
</feature>
<feature type="region of interest" description="Disordered" evidence="1">
    <location>
        <begin position="209"/>
        <end position="233"/>
    </location>
</feature>
<dbReference type="InterPro" id="IPR053903">
    <property type="entry name" value="CATSPERB_head"/>
</dbReference>
<proteinExistence type="predicted"/>
<sequence>MKGPDRSGLAAELVLEAVMAAECIKNCCSACLYVEKEKHDASLEKESEVTAKYRSNVVEKPPLSSVLVKPQVGCSEDYLLSKLPPGGKDVPFVVPQFKLAYIQPRNLGNPHIGGIQGSAIAHFGDRKADVSNTYQQRPLVDVVYNPFYMYQQPSLSPDSTQYCPEKSNKRKLYGSVCDLRSSTLPASSSLSHSMFDLTSPPHRFMQRYDSVSSVPSSTSSRKDSHGSNRSLDTITLSGDEREFGRLNVKVCYVPHVEQIWITILKCKDLCWSSSLGENPHISIKGTITLPKPVQFRCSPKEASSEIEFMETFVFAIKLQLLQTARLVFKVQAQIPRKKTIGECVLPLRELSSQETDNWLAVAPPSKASVSPAEMKIGTCFQAVNSRIQLQIFEAQNLPSSTTPLSSNYFVKAAMLSTEGLVDKKKTRLLKSTNGRVKWGETMIFPVSNNEHGINFLIRLYSRSSVRRKHLLGQVWLSSDSNNPEASAQWRDTIANPEKWERWLSKTDTALAKKMALLQLYLVLTAVLQLSSGLSYNVNMGSNSSFSCYTEDYSMTSKTIKLFLSDGTLTVRCHLYNINKPDTEENRRKNLVLFTSVGLAPSIQIFNSTYSKVFYFKMTLGEGVDSWSIKINREELTYNTDINPVEEWFVKFNMHHGLNMFTTTGTLLDVIRDPLLQWYWTLGEYLNINDTLSEVSNIQIAKTPCASDVALLGLIYKTKNIGLILGLTDSGFMGGDTVWFNLSATICAILENDCYGLALVDLTVTNTRLILLTSLGLFISDDLRIVTGKLLQFNKPTLCGFEMDDYLKAEIWYSRQCLANKELYETDYVGLSFNKDKSLSQESTCFYSNDTFQKWHSCLPHKMKGERHLSTRVVSFLVDYEQNTGIALLSQQNRALISVHKLTDGSMNKKRKFPAFWFPDPRFIPKGLYFHTNSHFLYAYGSQVWISYDGGTNFAPLFALNAEMIIDVDSCVYTQAIIFVTDAANLLYSKAGLLRYAKVFPPAKGIFNMYFDHLGILNHISLNDTIDSFVKETSVDVDTFLKDIDLGFEFPLALQYITEEQMLLLNHEPLIATKRERFSNLQRGKRLDYEPGGSCIIREVFRTPAPPGFISSVLVDVLDRFPVESKTASPCTANTLRVLPPTGSSISYRLQLTSPGVNIFKPTDLEKTVVIPGSSSFFIVQVVDDQNALGDATMPNRVLLNTDIPPGRWFLYDFGTANKRKWKIVVDICRYTIQQFDDLPRHAIKYLDIGSKLELKFRVTPINVAYNVFHNRLMHIVIGRPSLLDVRTKIYFDDNNSNLIDITVHSRFFEKGKTTIAVIGLGSLRCEVTTLVLTLKNSCSYLKSMHYVLSAKTSPSDWLVEDVSAEPNGSAIARLLKQLPVNYRPPSVLGIAVPLTENFYNADPSKPKLRDYFTNSKNSGRYKQCAGKSKRSECGCTENMKLSFSVAFSDCKEKALRMKFPVSRLPLYFTIEDEGRSVNLTSPYFITIIEVNNRTNWKVSGTNQTSSMLKMKKYLEHRLKTELYNPDGLSITITGSELFHFRVSTIPGVSFCNLFDEFQIYVDDSPLAFPGNSLITSMTTILMGGIIFVAFILYVFEIEIWNFLKRKLRRNKVASKPPPKRASVNSGDSAES</sequence>
<evidence type="ECO:0000259" key="3">
    <source>
        <dbReference type="PROSITE" id="PS50004"/>
    </source>
</evidence>
<dbReference type="PANTHER" id="PTHR14705">
    <property type="entry name" value="CATION CHANNEL SPERM-ASSOCIATED PROTEIN SUBUNIT BETA"/>
    <property type="match status" value="1"/>
</dbReference>
<dbReference type="Pfam" id="PF15149">
    <property type="entry name" value="CATSPERB_C"/>
    <property type="match status" value="1"/>
</dbReference>
<evidence type="ECO:0000256" key="1">
    <source>
        <dbReference type="SAM" id="MobiDB-lite"/>
    </source>
</evidence>
<feature type="domain" description="C2" evidence="3">
    <location>
        <begin position="242"/>
        <end position="359"/>
    </location>
</feature>
<dbReference type="EMBL" id="OX395126">
    <property type="protein sequence ID" value="CAI5764410.1"/>
    <property type="molecule type" value="Genomic_DNA"/>
</dbReference>
<feature type="transmembrane region" description="Helical" evidence="2">
    <location>
        <begin position="1580"/>
        <end position="1603"/>
    </location>
</feature>
<dbReference type="SUPFAM" id="SSF49562">
    <property type="entry name" value="C2 domain (Calcium/lipid-binding domain, CaLB)"/>
    <property type="match status" value="2"/>
</dbReference>
<dbReference type="InterPro" id="IPR048786">
    <property type="entry name" value="CATSPERB_N"/>
</dbReference>
<dbReference type="Pfam" id="PF21541">
    <property type="entry name" value="CATSPERB_1st"/>
    <property type="match status" value="1"/>
</dbReference>
<keyword evidence="5" id="KW-1185">Reference proteome</keyword>
<accession>A0AA35NWS9</accession>
<dbReference type="Pfam" id="PF22831">
    <property type="entry name" value="CATSPERB_Ig-like"/>
    <property type="match status" value="1"/>
</dbReference>
<dbReference type="Pfam" id="PF00168">
    <property type="entry name" value="C2"/>
    <property type="match status" value="2"/>
</dbReference>
<dbReference type="PANTHER" id="PTHR14705:SF0">
    <property type="entry name" value="CATION CHANNEL SPERM-ASSOCIATED AUXILIARY SUBUNIT BETA"/>
    <property type="match status" value="1"/>
</dbReference>
<keyword evidence="2" id="KW-0812">Transmembrane</keyword>
<dbReference type="InterPro" id="IPR035892">
    <property type="entry name" value="C2_domain_sf"/>
</dbReference>
<dbReference type="SMART" id="SM00239">
    <property type="entry name" value="C2"/>
    <property type="match status" value="2"/>
</dbReference>
<evidence type="ECO:0000313" key="4">
    <source>
        <dbReference type="EMBL" id="CAI5764410.1"/>
    </source>
</evidence>
<protein>
    <submittedName>
        <fullName evidence="4">Channel sperm-associated subunit beta</fullName>
    </submittedName>
</protein>
<evidence type="ECO:0000313" key="5">
    <source>
        <dbReference type="Proteomes" id="UP001178461"/>
    </source>
</evidence>
<dbReference type="InterPro" id="IPR028748">
    <property type="entry name" value="CATSPERB"/>
</dbReference>
<gene>
    <name evidence="4" type="ORF">PODLI_1B005797</name>
</gene>
<dbReference type="InterPro" id="IPR048789">
    <property type="entry name" value="CATSPERB_C"/>
</dbReference>
<keyword evidence="2" id="KW-0472">Membrane</keyword>
<dbReference type="GO" id="GO:0005929">
    <property type="term" value="C:cilium"/>
    <property type="evidence" value="ECO:0007669"/>
    <property type="project" value="TreeGrafter"/>
</dbReference>
<dbReference type="InterPro" id="IPR048788">
    <property type="entry name" value="CATSPERB_2nd"/>
</dbReference>
<evidence type="ECO:0000256" key="2">
    <source>
        <dbReference type="SAM" id="Phobius"/>
    </source>
</evidence>
<dbReference type="Gene3D" id="2.60.40.150">
    <property type="entry name" value="C2 domain"/>
    <property type="match status" value="2"/>
</dbReference>
<reference evidence="4" key="1">
    <citation type="submission" date="2022-12" db="EMBL/GenBank/DDBJ databases">
        <authorList>
            <person name="Alioto T."/>
            <person name="Alioto T."/>
            <person name="Gomez Garrido J."/>
        </authorList>
    </citation>
    <scope>NUCLEOTIDE SEQUENCE</scope>
</reference>